<sequence>MAVFNVHEAKTQFSKLIDAAAKGEEVIIAKAGVPTARLVPFEKPKNKIVFGDMKGEIWIADDFDAPLPDSMYSKFGDDEKP</sequence>
<dbReference type="Pfam" id="PF02604">
    <property type="entry name" value="PhdYeFM_antitox"/>
    <property type="match status" value="1"/>
</dbReference>
<organism evidence="3 4">
    <name type="scientific">Variibacter gotjawalensis</name>
    <dbReference type="NCBI Taxonomy" id="1333996"/>
    <lineage>
        <taxon>Bacteria</taxon>
        <taxon>Pseudomonadati</taxon>
        <taxon>Pseudomonadota</taxon>
        <taxon>Alphaproteobacteria</taxon>
        <taxon>Hyphomicrobiales</taxon>
        <taxon>Nitrobacteraceae</taxon>
        <taxon>Variibacter</taxon>
    </lineage>
</organism>
<reference evidence="3 4" key="1">
    <citation type="submission" date="2015-08" db="EMBL/GenBank/DDBJ databases">
        <title>Investigation of the bacterial diversity of lava forest soil.</title>
        <authorList>
            <person name="Lee J.S."/>
        </authorList>
    </citation>
    <scope>NUCLEOTIDE SEQUENCE [LARGE SCALE GENOMIC DNA]</scope>
    <source>
        <strain evidence="3 4">GJW-30</strain>
    </source>
</reference>
<dbReference type="InterPro" id="IPR006442">
    <property type="entry name" value="Antitoxin_Phd/YefM"/>
</dbReference>
<name>A0A0S3PR06_9BRAD</name>
<dbReference type="OrthoDB" id="9800503at2"/>
<evidence type="ECO:0000313" key="4">
    <source>
        <dbReference type="Proteomes" id="UP000236884"/>
    </source>
</evidence>
<dbReference type="Gene3D" id="3.40.1620.10">
    <property type="entry name" value="YefM-like domain"/>
    <property type="match status" value="1"/>
</dbReference>
<dbReference type="NCBIfam" id="TIGR01552">
    <property type="entry name" value="phd_fam"/>
    <property type="match status" value="1"/>
</dbReference>
<proteinExistence type="inferred from homology"/>
<keyword evidence="4" id="KW-1185">Reference proteome</keyword>
<accession>A0A0S3PR06</accession>
<evidence type="ECO:0000256" key="2">
    <source>
        <dbReference type="RuleBase" id="RU362080"/>
    </source>
</evidence>
<dbReference type="AlphaFoldDB" id="A0A0S3PR06"/>
<protein>
    <recommendedName>
        <fullName evidence="2">Antitoxin</fullName>
    </recommendedName>
</protein>
<dbReference type="SUPFAM" id="SSF143120">
    <property type="entry name" value="YefM-like"/>
    <property type="match status" value="1"/>
</dbReference>
<dbReference type="KEGG" id="vgo:GJW-30_1_00847"/>
<dbReference type="Proteomes" id="UP000236884">
    <property type="component" value="Chromosome"/>
</dbReference>
<dbReference type="InterPro" id="IPR036165">
    <property type="entry name" value="YefM-like_sf"/>
</dbReference>
<dbReference type="EMBL" id="AP014946">
    <property type="protein sequence ID" value="BAT58323.1"/>
    <property type="molecule type" value="Genomic_DNA"/>
</dbReference>
<comment type="similarity">
    <text evidence="1 2">Belongs to the phD/YefM antitoxin family.</text>
</comment>
<dbReference type="PANTHER" id="PTHR35377:SF4">
    <property type="entry name" value="PREVENT-HOST-DEATH FAMILY PROTEIN"/>
    <property type="match status" value="1"/>
</dbReference>
<comment type="function">
    <text evidence="2">Antitoxin component of a type II toxin-antitoxin (TA) system.</text>
</comment>
<evidence type="ECO:0000256" key="1">
    <source>
        <dbReference type="ARBA" id="ARBA00009981"/>
    </source>
</evidence>
<dbReference type="RefSeq" id="WP_096358649.1">
    <property type="nucleotide sequence ID" value="NZ_AP014946.1"/>
</dbReference>
<dbReference type="InterPro" id="IPR051416">
    <property type="entry name" value="phD-YefM_TA_antitoxins"/>
</dbReference>
<dbReference type="PANTHER" id="PTHR35377">
    <property type="entry name" value="ANTITOXIN VAPB49-RELATED-RELATED"/>
    <property type="match status" value="1"/>
</dbReference>
<gene>
    <name evidence="3" type="ORF">GJW-30_1_00847</name>
</gene>
<evidence type="ECO:0000313" key="3">
    <source>
        <dbReference type="EMBL" id="BAT58323.1"/>
    </source>
</evidence>